<keyword evidence="1" id="KW-0472">Membrane</keyword>
<dbReference type="KEGG" id="acin:CBP34_03270"/>
<sequence>MDFVQAIKSCLGQYATFSGRASRAEYWWFFLFQVLVMLVASMFGDVVYGLASLALLLPALAVGTRRLHDIGRTGWWQLLLLTGIGFFVLLYWWVQPSEGAGNIYGEPPAA</sequence>
<protein>
    <submittedName>
        <fullName evidence="2">DUF805 domain-containing protein</fullName>
    </submittedName>
</protein>
<gene>
    <name evidence="2" type="ORF">CBP34_03270</name>
</gene>
<dbReference type="PANTHER" id="PTHR34980">
    <property type="entry name" value="INNER MEMBRANE PROTEIN-RELATED-RELATED"/>
    <property type="match status" value="1"/>
</dbReference>
<dbReference type="PANTHER" id="PTHR34980:SF2">
    <property type="entry name" value="INNER MEMBRANE PROTEIN YHAH-RELATED"/>
    <property type="match status" value="1"/>
</dbReference>
<evidence type="ECO:0000313" key="2">
    <source>
        <dbReference type="EMBL" id="ART50883.1"/>
    </source>
</evidence>
<dbReference type="Proteomes" id="UP000194432">
    <property type="component" value="Chromosome 1"/>
</dbReference>
<name>A0A240U0F1_9BURK</name>
<feature type="transmembrane region" description="Helical" evidence="1">
    <location>
        <begin position="24"/>
        <end position="40"/>
    </location>
</feature>
<feature type="transmembrane region" description="Helical" evidence="1">
    <location>
        <begin position="75"/>
        <end position="94"/>
    </location>
</feature>
<proteinExistence type="predicted"/>
<keyword evidence="3" id="KW-1185">Reference proteome</keyword>
<dbReference type="RefSeq" id="WP_094097295.1">
    <property type="nucleotide sequence ID" value="NZ_CP021361.1"/>
</dbReference>
<dbReference type="EMBL" id="CP021361">
    <property type="protein sequence ID" value="ART50883.1"/>
    <property type="molecule type" value="Genomic_DNA"/>
</dbReference>
<organism evidence="2 3">
    <name type="scientific">Acidovorax carolinensis</name>
    <dbReference type="NCBI Taxonomy" id="553814"/>
    <lineage>
        <taxon>Bacteria</taxon>
        <taxon>Pseudomonadati</taxon>
        <taxon>Pseudomonadota</taxon>
        <taxon>Betaproteobacteria</taxon>
        <taxon>Burkholderiales</taxon>
        <taxon>Comamonadaceae</taxon>
        <taxon>Acidovorax</taxon>
    </lineage>
</organism>
<evidence type="ECO:0000256" key="1">
    <source>
        <dbReference type="SAM" id="Phobius"/>
    </source>
</evidence>
<dbReference type="Pfam" id="PF05656">
    <property type="entry name" value="DUF805"/>
    <property type="match status" value="1"/>
</dbReference>
<dbReference type="AlphaFoldDB" id="A0A240U0F1"/>
<keyword evidence="1" id="KW-1133">Transmembrane helix</keyword>
<dbReference type="InterPro" id="IPR008523">
    <property type="entry name" value="DUF805"/>
</dbReference>
<keyword evidence="1" id="KW-0812">Transmembrane</keyword>
<reference evidence="2 3" key="1">
    <citation type="submission" date="2017-05" db="EMBL/GenBank/DDBJ databases">
        <title>Polyphasic characterization of four soil-derived phenanthrene-degrading Acidovorax strains and proposal of Acidovorax phenanthrenivorans sp. nov.</title>
        <authorList>
            <person name="Singleton D.R."/>
            <person name="Lee J."/>
            <person name="Dickey A.N."/>
            <person name="Stroud A."/>
            <person name="Scholl E.H."/>
            <person name="Wright F.A."/>
            <person name="Aitken M.D."/>
        </authorList>
    </citation>
    <scope>NUCLEOTIDE SEQUENCE [LARGE SCALE GENOMIC DNA]</scope>
    <source>
        <strain evidence="2">NA3</strain>
    </source>
</reference>
<evidence type="ECO:0000313" key="3">
    <source>
        <dbReference type="Proteomes" id="UP000194432"/>
    </source>
</evidence>
<dbReference type="GO" id="GO:0005886">
    <property type="term" value="C:plasma membrane"/>
    <property type="evidence" value="ECO:0007669"/>
    <property type="project" value="TreeGrafter"/>
</dbReference>
<accession>A0A240U0F1</accession>